<keyword evidence="2" id="KW-1185">Reference proteome</keyword>
<dbReference type="PANTHER" id="PTHR10642">
    <property type="entry name" value="RIBONUCLEASE H1"/>
    <property type="match status" value="1"/>
</dbReference>
<gene>
    <name evidence="1" type="ORF">UPYG_G00144700</name>
</gene>
<evidence type="ECO:0008006" key="3">
    <source>
        <dbReference type="Google" id="ProtNLM"/>
    </source>
</evidence>
<dbReference type="CDD" id="cd09276">
    <property type="entry name" value="Rnase_HI_RT_non_LTR"/>
    <property type="match status" value="1"/>
</dbReference>
<dbReference type="SUPFAM" id="SSF53098">
    <property type="entry name" value="Ribonuclease H-like"/>
    <property type="match status" value="1"/>
</dbReference>
<evidence type="ECO:0000313" key="2">
    <source>
        <dbReference type="Proteomes" id="UP001557470"/>
    </source>
</evidence>
<dbReference type="PANTHER" id="PTHR10642:SF26">
    <property type="entry name" value="RIBONUCLEASE H1"/>
    <property type="match status" value="1"/>
</dbReference>
<dbReference type="InterPro" id="IPR012337">
    <property type="entry name" value="RNaseH-like_sf"/>
</dbReference>
<evidence type="ECO:0000313" key="1">
    <source>
        <dbReference type="EMBL" id="KAL0984649.1"/>
    </source>
</evidence>
<dbReference type="InterPro" id="IPR050092">
    <property type="entry name" value="RNase_H"/>
</dbReference>
<dbReference type="AlphaFoldDB" id="A0ABD0X0K4"/>
<protein>
    <recommendedName>
        <fullName evidence="3">RNase H type-1 domain-containing protein</fullName>
    </recommendedName>
</protein>
<reference evidence="1 2" key="1">
    <citation type="submission" date="2024-06" db="EMBL/GenBank/DDBJ databases">
        <authorList>
            <person name="Pan Q."/>
            <person name="Wen M."/>
            <person name="Jouanno E."/>
            <person name="Zahm M."/>
            <person name="Klopp C."/>
            <person name="Cabau C."/>
            <person name="Louis A."/>
            <person name="Berthelot C."/>
            <person name="Parey E."/>
            <person name="Roest Crollius H."/>
            <person name="Montfort J."/>
            <person name="Robinson-Rechavi M."/>
            <person name="Bouchez O."/>
            <person name="Lampietro C."/>
            <person name="Lopez Roques C."/>
            <person name="Donnadieu C."/>
            <person name="Postlethwait J."/>
            <person name="Bobe J."/>
            <person name="Verreycken H."/>
            <person name="Guiguen Y."/>
        </authorList>
    </citation>
    <scope>NUCLEOTIDE SEQUENCE [LARGE SCALE GENOMIC DNA]</scope>
    <source>
        <strain evidence="1">Up_M1</strain>
        <tissue evidence="1">Testis</tissue>
    </source>
</reference>
<name>A0ABD0X0K4_UMBPY</name>
<comment type="caution">
    <text evidence="1">The sequence shown here is derived from an EMBL/GenBank/DDBJ whole genome shotgun (WGS) entry which is preliminary data.</text>
</comment>
<dbReference type="Proteomes" id="UP001557470">
    <property type="component" value="Unassembled WGS sequence"/>
</dbReference>
<sequence length="343" mass="38246">MRSVFDYGCIVYGSAATTSLKKLDVIQNQGLRLCCGAIKTIPIATVQVEMGEMPLHLRRDQLALVYWANLRGHGDKYLSQSVLWQCQERENDRIKSFGWTIRQKVIMMGISALDISPSVVGPVVPPWLLLEVPVDLGLLEEKEVHEVDHYRVQGYISKNYKEGIIIYTDASKKTDTKMGIAYVIPQLNIEFAKIMNDDLAVYTAELLAIWMALLWVESNNPKQAVIASDSSSALTSLKLQLASNLIKAGISTPFIWVPAHIGVGGKELADRCAKKAAELPDIEVDIKYSKAEVKSLIKAKTIAKWQLCGIMNSLGDTCIAFKDKWGRTRIHTDVSKKKIWGPK</sequence>
<dbReference type="Gene3D" id="3.30.420.10">
    <property type="entry name" value="Ribonuclease H-like superfamily/Ribonuclease H"/>
    <property type="match status" value="1"/>
</dbReference>
<organism evidence="1 2">
    <name type="scientific">Umbra pygmaea</name>
    <name type="common">Eastern mudminnow</name>
    <dbReference type="NCBI Taxonomy" id="75934"/>
    <lineage>
        <taxon>Eukaryota</taxon>
        <taxon>Metazoa</taxon>
        <taxon>Chordata</taxon>
        <taxon>Craniata</taxon>
        <taxon>Vertebrata</taxon>
        <taxon>Euteleostomi</taxon>
        <taxon>Actinopterygii</taxon>
        <taxon>Neopterygii</taxon>
        <taxon>Teleostei</taxon>
        <taxon>Protacanthopterygii</taxon>
        <taxon>Esociformes</taxon>
        <taxon>Umbridae</taxon>
        <taxon>Umbra</taxon>
    </lineage>
</organism>
<dbReference type="InterPro" id="IPR036397">
    <property type="entry name" value="RNaseH_sf"/>
</dbReference>
<accession>A0ABD0X0K4</accession>
<dbReference type="EMBL" id="JAGEUA010000004">
    <property type="protein sequence ID" value="KAL0984649.1"/>
    <property type="molecule type" value="Genomic_DNA"/>
</dbReference>
<proteinExistence type="predicted"/>